<evidence type="ECO:0000313" key="2">
    <source>
        <dbReference type="EMBL" id="OGM20101.1"/>
    </source>
</evidence>
<keyword evidence="1" id="KW-0472">Membrane</keyword>
<reference evidence="2 3" key="1">
    <citation type="journal article" date="2016" name="Nat. Commun.">
        <title>Thousands of microbial genomes shed light on interconnected biogeochemical processes in an aquifer system.</title>
        <authorList>
            <person name="Anantharaman K."/>
            <person name="Brown C.T."/>
            <person name="Hug L.A."/>
            <person name="Sharon I."/>
            <person name="Castelle C.J."/>
            <person name="Probst A.J."/>
            <person name="Thomas B.C."/>
            <person name="Singh A."/>
            <person name="Wilkins M.J."/>
            <person name="Karaoz U."/>
            <person name="Brodie E.L."/>
            <person name="Williams K.H."/>
            <person name="Hubbard S.S."/>
            <person name="Banfield J.F."/>
        </authorList>
    </citation>
    <scope>NUCLEOTIDE SEQUENCE [LARGE SCALE GENOMIC DNA]</scope>
</reference>
<dbReference type="EMBL" id="MGGF01000072">
    <property type="protein sequence ID" value="OGM20101.1"/>
    <property type="molecule type" value="Genomic_DNA"/>
</dbReference>
<organism evidence="2 3">
    <name type="scientific">Candidatus Woesebacteria bacterium RIFCSPHIGHO2_01_FULL_38_9b</name>
    <dbReference type="NCBI Taxonomy" id="1802493"/>
    <lineage>
        <taxon>Bacteria</taxon>
        <taxon>Candidatus Woeseibacteriota</taxon>
    </lineage>
</organism>
<dbReference type="Proteomes" id="UP000178750">
    <property type="component" value="Unassembled WGS sequence"/>
</dbReference>
<evidence type="ECO:0000256" key="1">
    <source>
        <dbReference type="SAM" id="Phobius"/>
    </source>
</evidence>
<evidence type="ECO:0008006" key="4">
    <source>
        <dbReference type="Google" id="ProtNLM"/>
    </source>
</evidence>
<comment type="caution">
    <text evidence="2">The sequence shown here is derived from an EMBL/GenBank/DDBJ whole genome shotgun (WGS) entry which is preliminary data.</text>
</comment>
<keyword evidence="1" id="KW-1133">Transmembrane helix</keyword>
<protein>
    <recommendedName>
        <fullName evidence="4">PsbP C-terminal domain-containing protein</fullName>
    </recommendedName>
</protein>
<accession>A0A1F7XYI9</accession>
<evidence type="ECO:0000313" key="3">
    <source>
        <dbReference type="Proteomes" id="UP000178750"/>
    </source>
</evidence>
<feature type="transmembrane region" description="Helical" evidence="1">
    <location>
        <begin position="20"/>
        <end position="37"/>
    </location>
</feature>
<sequence length="199" mass="22715">MRNKHKTIQKAKSTGLLKSGAVVMLLSLIILALYFIVKFPKDDTEYQGAKNVASQSGAMSKSERPAWEKYTNNEYGIVFEIPKLLLEKEAKNDNYLFFIRFEENKFSREKGVALGISETNIKEEITKVKKDLEEQGGELVKENEINLGEVTGVRLDFKPKETESGEERSIVFFERFGKIYSISTVPGQIDRVVESIKFF</sequence>
<dbReference type="AlphaFoldDB" id="A0A1F7XYI9"/>
<proteinExistence type="predicted"/>
<name>A0A1F7XYI9_9BACT</name>
<gene>
    <name evidence="2" type="ORF">A2863_02340</name>
</gene>
<keyword evidence="1" id="KW-0812">Transmembrane</keyword>